<accession>A0A225DZK7</accession>
<dbReference type="GO" id="GO:0016887">
    <property type="term" value="F:ATP hydrolysis activity"/>
    <property type="evidence" value="ECO:0007669"/>
    <property type="project" value="InterPro"/>
</dbReference>
<gene>
    <name evidence="6" type="ORF">FRUB_00629</name>
</gene>
<evidence type="ECO:0000313" key="6">
    <source>
        <dbReference type="EMBL" id="OWK46930.1"/>
    </source>
</evidence>
<dbReference type="EMBL" id="NIDE01000001">
    <property type="protein sequence ID" value="OWK46930.1"/>
    <property type="molecule type" value="Genomic_DNA"/>
</dbReference>
<dbReference type="GO" id="GO:1903806">
    <property type="term" value="P:L-isoleucine import across plasma membrane"/>
    <property type="evidence" value="ECO:0007669"/>
    <property type="project" value="TreeGrafter"/>
</dbReference>
<dbReference type="AlphaFoldDB" id="A0A225DZK7"/>
<keyword evidence="4" id="KW-0472">Membrane</keyword>
<evidence type="ECO:0000256" key="1">
    <source>
        <dbReference type="ARBA" id="ARBA00022448"/>
    </source>
</evidence>
<dbReference type="Pfam" id="PF12399">
    <property type="entry name" value="BCA_ABC_TP_C"/>
    <property type="match status" value="1"/>
</dbReference>
<dbReference type="GO" id="GO:0042941">
    <property type="term" value="P:D-alanine transmembrane transport"/>
    <property type="evidence" value="ECO:0007669"/>
    <property type="project" value="TreeGrafter"/>
</dbReference>
<keyword evidence="3 6" id="KW-0067">ATP-binding</keyword>
<dbReference type="GO" id="GO:0015808">
    <property type="term" value="P:L-alanine transport"/>
    <property type="evidence" value="ECO:0007669"/>
    <property type="project" value="TreeGrafter"/>
</dbReference>
<feature type="domain" description="ABC transporter" evidence="5">
    <location>
        <begin position="4"/>
        <end position="341"/>
    </location>
</feature>
<dbReference type="SUPFAM" id="SSF52540">
    <property type="entry name" value="P-loop containing nucleoside triphosphate hydrolases"/>
    <property type="match status" value="1"/>
</dbReference>
<keyword evidence="1" id="KW-0813">Transport</keyword>
<keyword evidence="7" id="KW-1185">Reference proteome</keyword>
<dbReference type="GO" id="GO:0005524">
    <property type="term" value="F:ATP binding"/>
    <property type="evidence" value="ECO:0007669"/>
    <property type="project" value="UniProtKB-KW"/>
</dbReference>
<dbReference type="GO" id="GO:0015192">
    <property type="term" value="F:L-phenylalanine transmembrane transporter activity"/>
    <property type="evidence" value="ECO:0007669"/>
    <property type="project" value="TreeGrafter"/>
</dbReference>
<dbReference type="RefSeq" id="WP_202973862.1">
    <property type="nucleotide sequence ID" value="NZ_NIDE01000001.1"/>
</dbReference>
<keyword evidence="2" id="KW-0547">Nucleotide-binding</keyword>
<keyword evidence="4" id="KW-0812">Transmembrane</keyword>
<reference evidence="7" key="1">
    <citation type="submission" date="2017-06" db="EMBL/GenBank/DDBJ databases">
        <title>Genome analysis of Fimbriiglobus ruber SP5, the first member of the order Planctomycetales with confirmed chitinolytic capability.</title>
        <authorList>
            <person name="Ravin N.V."/>
            <person name="Rakitin A.L."/>
            <person name="Ivanova A.A."/>
            <person name="Beletsky A.V."/>
            <person name="Kulichevskaya I.S."/>
            <person name="Mardanov A.V."/>
            <person name="Dedysh S.N."/>
        </authorList>
    </citation>
    <scope>NUCLEOTIDE SEQUENCE [LARGE SCALE GENOMIC DNA]</scope>
    <source>
        <strain evidence="7">SP5</strain>
    </source>
</reference>
<dbReference type="InterPro" id="IPR003439">
    <property type="entry name" value="ABC_transporter-like_ATP-bd"/>
</dbReference>
<evidence type="ECO:0000256" key="3">
    <source>
        <dbReference type="ARBA" id="ARBA00022840"/>
    </source>
</evidence>
<keyword evidence="4" id="KW-1133">Transmembrane helix</keyword>
<dbReference type="Gene3D" id="3.40.50.300">
    <property type="entry name" value="P-loop containing nucleotide triphosphate hydrolases"/>
    <property type="match status" value="2"/>
</dbReference>
<dbReference type="SMART" id="SM00382">
    <property type="entry name" value="AAA"/>
    <property type="match status" value="1"/>
</dbReference>
<feature type="transmembrane region" description="Helical" evidence="4">
    <location>
        <begin position="136"/>
        <end position="155"/>
    </location>
</feature>
<dbReference type="InterPro" id="IPR003593">
    <property type="entry name" value="AAA+_ATPase"/>
</dbReference>
<dbReference type="PANTHER" id="PTHR45772">
    <property type="entry name" value="CONSERVED COMPONENT OF ABC TRANSPORTER FOR NATURAL AMINO ACIDS-RELATED"/>
    <property type="match status" value="1"/>
</dbReference>
<organism evidence="6 7">
    <name type="scientific">Fimbriiglobus ruber</name>
    <dbReference type="NCBI Taxonomy" id="1908690"/>
    <lineage>
        <taxon>Bacteria</taxon>
        <taxon>Pseudomonadati</taxon>
        <taxon>Planctomycetota</taxon>
        <taxon>Planctomycetia</taxon>
        <taxon>Gemmatales</taxon>
        <taxon>Gemmataceae</taxon>
        <taxon>Fimbriiglobus</taxon>
    </lineage>
</organism>
<name>A0A225DZK7_9BACT</name>
<feature type="transmembrane region" description="Helical" evidence="4">
    <location>
        <begin position="75"/>
        <end position="95"/>
    </location>
</feature>
<dbReference type="Proteomes" id="UP000214646">
    <property type="component" value="Unassembled WGS sequence"/>
</dbReference>
<dbReference type="GO" id="GO:1903805">
    <property type="term" value="P:L-valine import across plasma membrane"/>
    <property type="evidence" value="ECO:0007669"/>
    <property type="project" value="TreeGrafter"/>
</dbReference>
<protein>
    <submittedName>
        <fullName evidence="6">Branched-chain amino acid transport ATP-binding protein LivG</fullName>
    </submittedName>
</protein>
<sequence>MSVLAVDNLTVRFGGITAVNQVSLTVEEGQIFSVIGPNGAGKTTVFNAITGIYEPTEGRVSFSGRSVAKPFTLKTLLFSLLIGLLTGVLFLLFVVDVDTLWRVTIRENTVGTRGSFPVRKAIGDGWDYITSRGDRATAGFLGGFLLGVTGTLVVWHRGRVSPDVICQEGIARTFQNIRLFHAMTVLENVLIGMSKEMTTRFPSLALHLPGHKREEAGARHTACELLSFVGLTDKHNDLASNLPYGDQRRLEIARALATKPKLLLLDEPAAGMNPSETTGLMDLIRKIRDRGVTVVLIEHHMNLVMGISDRVAVLDYGVKIAEGAPGDVSRDPKVIEAYLGKEEVS</sequence>
<dbReference type="InterPro" id="IPR027417">
    <property type="entry name" value="P-loop_NTPase"/>
</dbReference>
<dbReference type="PANTHER" id="PTHR45772:SF7">
    <property type="entry name" value="AMINO ACID ABC TRANSPORTER ATP-BINDING PROTEIN"/>
    <property type="match status" value="1"/>
</dbReference>
<evidence type="ECO:0000256" key="4">
    <source>
        <dbReference type="SAM" id="Phobius"/>
    </source>
</evidence>
<dbReference type="InterPro" id="IPR051120">
    <property type="entry name" value="ABC_AA/LPS_Transport"/>
</dbReference>
<dbReference type="GO" id="GO:0015188">
    <property type="term" value="F:L-isoleucine transmembrane transporter activity"/>
    <property type="evidence" value="ECO:0007669"/>
    <property type="project" value="TreeGrafter"/>
</dbReference>
<dbReference type="GO" id="GO:0005886">
    <property type="term" value="C:plasma membrane"/>
    <property type="evidence" value="ECO:0007669"/>
    <property type="project" value="TreeGrafter"/>
</dbReference>
<dbReference type="GO" id="GO:0005304">
    <property type="term" value="F:L-valine transmembrane transporter activity"/>
    <property type="evidence" value="ECO:0007669"/>
    <property type="project" value="TreeGrafter"/>
</dbReference>
<dbReference type="PROSITE" id="PS50893">
    <property type="entry name" value="ABC_TRANSPORTER_2"/>
    <property type="match status" value="1"/>
</dbReference>
<evidence type="ECO:0000313" key="7">
    <source>
        <dbReference type="Proteomes" id="UP000214646"/>
    </source>
</evidence>
<dbReference type="CDD" id="cd03219">
    <property type="entry name" value="ABC_Mj1267_LivG_branched"/>
    <property type="match status" value="1"/>
</dbReference>
<dbReference type="InterPro" id="IPR032823">
    <property type="entry name" value="BCA_ABC_TP_C"/>
</dbReference>
<dbReference type="Pfam" id="PF00005">
    <property type="entry name" value="ABC_tran"/>
    <property type="match status" value="2"/>
</dbReference>
<comment type="caution">
    <text evidence="6">The sequence shown here is derived from an EMBL/GenBank/DDBJ whole genome shotgun (WGS) entry which is preliminary data.</text>
</comment>
<evidence type="ECO:0000256" key="2">
    <source>
        <dbReference type="ARBA" id="ARBA00022741"/>
    </source>
</evidence>
<evidence type="ECO:0000259" key="5">
    <source>
        <dbReference type="PROSITE" id="PS50893"/>
    </source>
</evidence>
<proteinExistence type="predicted"/>